<feature type="region of interest" description="Disordered" evidence="2">
    <location>
        <begin position="1"/>
        <end position="45"/>
    </location>
</feature>
<sequence>MVGADAESSDPGAKGNEPKRTKTGAKSDEPKRTKKRPIKNSWTPEVKISFVQKNTRAPKSKAFARFEKYKHASTVKEALELGATFLDLDTDKQRKLVRLVDVPSQAEADDLEEDLQEAQESESFAHRMDLAERLKLERQVEKLQEEVEFWKAKTRLRCKNCGF</sequence>
<gene>
    <name evidence="3" type="ORF">SCF082_LOCUS46410</name>
</gene>
<keyword evidence="1" id="KW-0175">Coiled coil</keyword>
<comment type="caution">
    <text evidence="3">The sequence shown here is derived from an EMBL/GenBank/DDBJ whole genome shotgun (WGS) entry which is preliminary data.</text>
</comment>
<reference evidence="3 4" key="1">
    <citation type="submission" date="2024-02" db="EMBL/GenBank/DDBJ databases">
        <authorList>
            <person name="Chen Y."/>
            <person name="Shah S."/>
            <person name="Dougan E. K."/>
            <person name="Thang M."/>
            <person name="Chan C."/>
        </authorList>
    </citation>
    <scope>NUCLEOTIDE SEQUENCE [LARGE SCALE GENOMIC DNA]</scope>
</reference>
<protein>
    <submittedName>
        <fullName evidence="3">Uncharacterized protein</fullName>
    </submittedName>
</protein>
<evidence type="ECO:0000256" key="2">
    <source>
        <dbReference type="SAM" id="MobiDB-lite"/>
    </source>
</evidence>
<evidence type="ECO:0000313" key="4">
    <source>
        <dbReference type="Proteomes" id="UP001642464"/>
    </source>
</evidence>
<evidence type="ECO:0000256" key="1">
    <source>
        <dbReference type="SAM" id="Coils"/>
    </source>
</evidence>
<accession>A0ABP0REQ7</accession>
<keyword evidence="4" id="KW-1185">Reference proteome</keyword>
<organism evidence="3 4">
    <name type="scientific">Durusdinium trenchii</name>
    <dbReference type="NCBI Taxonomy" id="1381693"/>
    <lineage>
        <taxon>Eukaryota</taxon>
        <taxon>Sar</taxon>
        <taxon>Alveolata</taxon>
        <taxon>Dinophyceae</taxon>
        <taxon>Suessiales</taxon>
        <taxon>Symbiodiniaceae</taxon>
        <taxon>Durusdinium</taxon>
    </lineage>
</organism>
<dbReference type="EMBL" id="CAXAMM010041369">
    <property type="protein sequence ID" value="CAK9099057.1"/>
    <property type="molecule type" value="Genomic_DNA"/>
</dbReference>
<dbReference type="Proteomes" id="UP001642464">
    <property type="component" value="Unassembled WGS sequence"/>
</dbReference>
<evidence type="ECO:0000313" key="3">
    <source>
        <dbReference type="EMBL" id="CAK9099057.1"/>
    </source>
</evidence>
<proteinExistence type="predicted"/>
<name>A0ABP0REQ7_9DINO</name>
<feature type="coiled-coil region" evidence="1">
    <location>
        <begin position="108"/>
        <end position="153"/>
    </location>
</feature>
<feature type="compositionally biased region" description="Basic and acidic residues" evidence="2">
    <location>
        <begin position="16"/>
        <end position="31"/>
    </location>
</feature>